<evidence type="ECO:0000313" key="2">
    <source>
        <dbReference type="Proteomes" id="UP000019140"/>
    </source>
</evidence>
<dbReference type="Proteomes" id="UP000019140">
    <property type="component" value="Unassembled WGS sequence"/>
</dbReference>
<evidence type="ECO:0000313" key="1">
    <source>
        <dbReference type="EMBL" id="ETW99110.1"/>
    </source>
</evidence>
<dbReference type="EMBL" id="AZHX01001874">
    <property type="protein sequence ID" value="ETW99110.1"/>
    <property type="molecule type" value="Genomic_DNA"/>
</dbReference>
<protein>
    <submittedName>
        <fullName evidence="1">Uncharacterized protein</fullName>
    </submittedName>
</protein>
<comment type="caution">
    <text evidence="1">The sequence shown here is derived from an EMBL/GenBank/DDBJ whole genome shotgun (WGS) entry which is preliminary data.</text>
</comment>
<keyword evidence="2" id="KW-1185">Reference proteome</keyword>
<accession>W4LN15</accession>
<dbReference type="AlphaFoldDB" id="W4LN15"/>
<organism evidence="1 2">
    <name type="scientific">Candidatus Entotheonella gemina</name>
    <dbReference type="NCBI Taxonomy" id="1429439"/>
    <lineage>
        <taxon>Bacteria</taxon>
        <taxon>Pseudomonadati</taxon>
        <taxon>Nitrospinota/Tectimicrobiota group</taxon>
        <taxon>Candidatus Tectimicrobiota</taxon>
        <taxon>Candidatus Entotheonellia</taxon>
        <taxon>Candidatus Entotheonellales</taxon>
        <taxon>Candidatus Entotheonellaceae</taxon>
        <taxon>Candidatus Entotheonella</taxon>
    </lineage>
</organism>
<sequence>MTQPQTAFGTSSSDPWWARKAFRFAPPCPYYDSLYWRQAVMNHAMMQDLVAFLRCRISGTAPYFMQEYLDEQGHWFPLESMLRALDLEAPPDDLFPLPQPRPVGCEVPNTWLITLDDKALDAPKAGPVFVPLGLAATRLLPVSHRPIAQFVAVWLAYGVLPVCAQNGGPSTWKALDTMLSPIV</sequence>
<gene>
    <name evidence="1" type="ORF">ETSY2_41570</name>
</gene>
<name>W4LN15_9BACT</name>
<dbReference type="HOGENOM" id="CLU_1445197_0_0_7"/>
<reference evidence="1 2" key="1">
    <citation type="journal article" date="2014" name="Nature">
        <title>An environmental bacterial taxon with a large and distinct metabolic repertoire.</title>
        <authorList>
            <person name="Wilson M.C."/>
            <person name="Mori T."/>
            <person name="Ruckert C."/>
            <person name="Uria A.R."/>
            <person name="Helf M.J."/>
            <person name="Takada K."/>
            <person name="Gernert C."/>
            <person name="Steffens U.A."/>
            <person name="Heycke N."/>
            <person name="Schmitt S."/>
            <person name="Rinke C."/>
            <person name="Helfrich E.J."/>
            <person name="Brachmann A.O."/>
            <person name="Gurgui C."/>
            <person name="Wakimoto T."/>
            <person name="Kracht M."/>
            <person name="Crusemann M."/>
            <person name="Hentschel U."/>
            <person name="Abe I."/>
            <person name="Matsunaga S."/>
            <person name="Kalinowski J."/>
            <person name="Takeyama H."/>
            <person name="Piel J."/>
        </authorList>
    </citation>
    <scope>NUCLEOTIDE SEQUENCE [LARGE SCALE GENOMIC DNA]</scope>
    <source>
        <strain evidence="2">TSY2</strain>
    </source>
</reference>
<proteinExistence type="predicted"/>